<organism evidence="1 2">
    <name type="scientific">Pricia mediterranea</name>
    <dbReference type="NCBI Taxonomy" id="3076079"/>
    <lineage>
        <taxon>Bacteria</taxon>
        <taxon>Pseudomonadati</taxon>
        <taxon>Bacteroidota</taxon>
        <taxon>Flavobacteriia</taxon>
        <taxon>Flavobacteriales</taxon>
        <taxon>Flavobacteriaceae</taxon>
        <taxon>Pricia</taxon>
    </lineage>
</organism>
<sequence length="1538" mass="171515">MQQASKIAHPLKHRTGTSQRTRVIDALAPESAPIDGKTLADRLYLIGEYARYINFYTHIDDPVAGEYQQLDSWTSFFADSLPFQLAKLAKVPTDDLERRFQALYGGLQADPTQQSLESLLRFIDDRLLTPVDTLYHTVAAVKNSFTVPLLATLKSSFVEPAKRYIALHNASATFLCTGKGQFTAYLSPPWQLEVNEVYALDRRIQQVRHGKREAFMIAAETLNILFHQMLNGFGEIVEAAPGYIEESLRPLEAELRQSHEAHLALLFTFLELFRYFQGNINELGKKHLDFFYQQVLRMAPREAVPDQAHIVFEVAKHLEAYPLPECLLLKDGKDANKKDIVFGLDQEIVLDKAQVKDLRTLALPTVTGADNTYLEGVYMAPMANSLDGQGKEFSDDEPTNWSTLGSKYSKYVGEGSPVVQEHPKARIGFVLSSPVLLLQEGRREIKIRLTCELPSDIGFTGSDIENAINALQAQKWYTLTKDLLEDCGDTLSEGAKAHLEALLAEEHPFIIGEDLRSFLFQKDPISCRPMFGQGDRAVLCRCLDENATTPGGSFLSVSLSGEKDWVRPNPDNPVDISVSSSSASEVVLELEVTLEAEDPPVVFFDPEKLKEEIEIGRNLPAVKIELDKEARIKRNAFDCDDLDKPDTPVRPDCCLEKPPVRHQERYVSLYHYFRELRLGDAQIEVDVCGVKNLIVQNDEGVLDPNSQIHPFGIRPEVPGFDPMNQVDLGAPADPVTNPELFLGPSFYIGSKEILYKKWEAVRVNMEWKEKPHDFHDYYKAYLKHEADTNDPPAGEHFGLFEGDFKVKIDLLDTGTWAHLDKMELFSEPDLADLEFQDLDCDVTQYAWQFTNGLTDRFIDYDQPIDLFKNSQNGFLKFTLADQDFLHKEYAFVLARQMLAYSYAGTGENKKLADAIYVDDSSKIVISPIVDFLNEDEIIEAVSDLTGDLITAVRGVFQFIEDNEAALKGDIAAVKEDIEDAKTALDNDLTQYFNDVVGAILDFAASFPAKQGEIITALNNIAIGSAQTAIDNLNLFLTDLKAHFTDPDGIDALIVEVEQAFEDFDNLLDDTGIFNFLYGSGFQALIPKEPWTPIIKNLFLDYSAKAIREDIAITHLYPFENTSKGEDIEQVPTLFPYFDDEGTLFIGLEALTPGGNLSLLFQLAEATADSEQDRAHIDWHYLTGNTWVQLLPDFDVIDDGTDGLTVSGIVTIAVPDAIDDIGTTVMPAGLYWIKVSAAENVRAVAETIGVHAQAAKASARLDDANDTGRLETALEAGSITKLREGDFSVKKVGQPYASFGGRKPEAEGHFYTRVSEHLKHKGRGLMIGDYEKTVLEGFSEIYKVKCISHTMGLSANSYRRDLEVAPGFVVVAVIPDLTKLKAGNQLEPKAPLSLLEKIGDHLRKRISPFARLKIMNPRYEPVDVCVSVRLYRGKSESFYAKKLQDDLVAFLAPWFLGDTEKLAFGEEVLFSDVVGFIEGLEYVDFIADLKLEGPCEQTGSRIRPLTARSVLTAGKICVGIDREKCSEPSVGNGISTELI</sequence>
<protein>
    <recommendedName>
        <fullName evidence="3">Baseplate protein J-like domain-containing protein</fullName>
    </recommendedName>
</protein>
<gene>
    <name evidence="1" type="ORF">RQM65_06165</name>
</gene>
<accession>A0ABU3L488</accession>
<comment type="caution">
    <text evidence="1">The sequence shown here is derived from an EMBL/GenBank/DDBJ whole genome shotgun (WGS) entry which is preliminary data.</text>
</comment>
<evidence type="ECO:0008006" key="3">
    <source>
        <dbReference type="Google" id="ProtNLM"/>
    </source>
</evidence>
<dbReference type="RefSeq" id="WP_314013454.1">
    <property type="nucleotide sequence ID" value="NZ_JAVTTP010000001.1"/>
</dbReference>
<dbReference type="Proteomes" id="UP001250656">
    <property type="component" value="Unassembled WGS sequence"/>
</dbReference>
<evidence type="ECO:0000313" key="2">
    <source>
        <dbReference type="Proteomes" id="UP001250656"/>
    </source>
</evidence>
<keyword evidence="2" id="KW-1185">Reference proteome</keyword>
<dbReference type="EMBL" id="JAVTTP010000001">
    <property type="protein sequence ID" value="MDT7828242.1"/>
    <property type="molecule type" value="Genomic_DNA"/>
</dbReference>
<proteinExistence type="predicted"/>
<reference evidence="1 2" key="1">
    <citation type="submission" date="2023-09" db="EMBL/GenBank/DDBJ databases">
        <title>Novel taxa isolated from Blanes Bay.</title>
        <authorList>
            <person name="Rey-Velasco X."/>
            <person name="Lucena T."/>
        </authorList>
    </citation>
    <scope>NUCLEOTIDE SEQUENCE [LARGE SCALE GENOMIC DNA]</scope>
    <source>
        <strain evidence="1 2">S334</strain>
    </source>
</reference>
<name>A0ABU3L488_9FLAO</name>
<evidence type="ECO:0000313" key="1">
    <source>
        <dbReference type="EMBL" id="MDT7828242.1"/>
    </source>
</evidence>